<keyword evidence="2" id="KW-1185">Reference proteome</keyword>
<sequence>MSDLHGTEQLIINELFDHSIFTSTITDRTTQVMADAINALKRPAAQQRINAFLDDLVGLAPTNFQENLVFLPGEKWLAPETVHVLLATLKAIINLPELQNTQLDRVVAVRTVVRQVHSEVVDLDEKEIRRQIIDLFVNRLGLFLEDEPEQGPDDQAQEVEEYWDVSPDFNFIAQCLVNQLQAAADVKELTSLQRINRALLNQRYVAASSRLWPELVAHKETIAAQWRQTNRFDLECGDDYALLLDRKRTPSTAKPFVIAVGVARSLGVGIPSDQLTTRIHKIAEQVLPEYPINVSLVKEALHDNALAREQDGYVIATPLVHRFVMRTADEGEA</sequence>
<proteinExistence type="predicted"/>
<evidence type="ECO:0000313" key="2">
    <source>
        <dbReference type="Proteomes" id="UP000051176"/>
    </source>
</evidence>
<gene>
    <name evidence="1" type="ORF">FD07_GL001488</name>
</gene>
<name>A0A0R1GUS0_9LACO</name>
<protein>
    <submittedName>
        <fullName evidence="1">Uncharacterized protein</fullName>
    </submittedName>
</protein>
<dbReference type="PATRIC" id="fig|1267003.4.peg.1572"/>
<evidence type="ECO:0000313" key="1">
    <source>
        <dbReference type="EMBL" id="KRK35186.1"/>
    </source>
</evidence>
<dbReference type="EMBL" id="AZCZ01000038">
    <property type="protein sequence ID" value="KRK35186.1"/>
    <property type="molecule type" value="Genomic_DNA"/>
</dbReference>
<comment type="caution">
    <text evidence="1">The sequence shown here is derived from an EMBL/GenBank/DDBJ whole genome shotgun (WGS) entry which is preliminary data.</text>
</comment>
<dbReference type="RefSeq" id="WP_020090195.1">
    <property type="nucleotide sequence ID" value="NZ_AZCZ01000038.1"/>
</dbReference>
<dbReference type="STRING" id="357278.IV61_GL001531"/>
<reference evidence="1 2" key="1">
    <citation type="journal article" date="2015" name="Genome Announc.">
        <title>Expanding the biotechnology potential of lactobacilli through comparative genomics of 213 strains and associated genera.</title>
        <authorList>
            <person name="Sun Z."/>
            <person name="Harris H.M."/>
            <person name="McCann A."/>
            <person name="Guo C."/>
            <person name="Argimon S."/>
            <person name="Zhang W."/>
            <person name="Yang X."/>
            <person name="Jeffery I.B."/>
            <person name="Cooney J.C."/>
            <person name="Kagawa T.F."/>
            <person name="Liu W."/>
            <person name="Song Y."/>
            <person name="Salvetti E."/>
            <person name="Wrobel A."/>
            <person name="Rasinkangas P."/>
            <person name="Parkhill J."/>
            <person name="Rea M.C."/>
            <person name="O'Sullivan O."/>
            <person name="Ritari J."/>
            <person name="Douillard F.P."/>
            <person name="Paul Ross R."/>
            <person name="Yang R."/>
            <person name="Briner A.E."/>
            <person name="Felis G.E."/>
            <person name="de Vos W.M."/>
            <person name="Barrangou R."/>
            <person name="Klaenhammer T.R."/>
            <person name="Caufield P.W."/>
            <person name="Cui Y."/>
            <person name="Zhang H."/>
            <person name="O'Toole P.W."/>
        </authorList>
    </citation>
    <scope>NUCLEOTIDE SEQUENCE [LARGE SCALE GENOMIC DNA]</scope>
    <source>
        <strain evidence="1 2">ATCC 53295</strain>
    </source>
</reference>
<dbReference type="eggNOG" id="ENOG503114Y">
    <property type="taxonomic scope" value="Bacteria"/>
</dbReference>
<accession>A0A0R1GUS0</accession>
<organism evidence="1 2">
    <name type="scientific">Levilactobacillus parabrevis ATCC 53295</name>
    <dbReference type="NCBI Taxonomy" id="1267003"/>
    <lineage>
        <taxon>Bacteria</taxon>
        <taxon>Bacillati</taxon>
        <taxon>Bacillota</taxon>
        <taxon>Bacilli</taxon>
        <taxon>Lactobacillales</taxon>
        <taxon>Lactobacillaceae</taxon>
        <taxon>Levilactobacillus</taxon>
    </lineage>
</organism>
<dbReference type="Proteomes" id="UP000051176">
    <property type="component" value="Unassembled WGS sequence"/>
</dbReference>
<dbReference type="OrthoDB" id="2327735at2"/>
<dbReference type="AlphaFoldDB" id="A0A0R1GUS0"/>